<feature type="transmembrane region" description="Helical" evidence="6">
    <location>
        <begin position="749"/>
        <end position="771"/>
    </location>
</feature>
<evidence type="ECO:0000259" key="7">
    <source>
        <dbReference type="Pfam" id="PF00122"/>
    </source>
</evidence>
<dbReference type="SUPFAM" id="SSF81660">
    <property type="entry name" value="Metal cation-transporting ATPase, ATP-binding domain N"/>
    <property type="match status" value="1"/>
</dbReference>
<evidence type="ECO:0000256" key="6">
    <source>
        <dbReference type="SAM" id="Phobius"/>
    </source>
</evidence>
<protein>
    <submittedName>
        <fullName evidence="8">HAD-IC family P-type ATPase</fullName>
    </submittedName>
</protein>
<dbReference type="PRINTS" id="PR00119">
    <property type="entry name" value="CATATPASE"/>
</dbReference>
<proteinExistence type="predicted"/>
<dbReference type="InterPro" id="IPR001757">
    <property type="entry name" value="P_typ_ATPase"/>
</dbReference>
<dbReference type="Pfam" id="PF00702">
    <property type="entry name" value="Hydrolase"/>
    <property type="match status" value="1"/>
</dbReference>
<dbReference type="InterPro" id="IPR018303">
    <property type="entry name" value="ATPase_P-typ_P_site"/>
</dbReference>
<evidence type="ECO:0000256" key="3">
    <source>
        <dbReference type="ARBA" id="ARBA00022967"/>
    </source>
</evidence>
<sequence>MTGLSSKQAAQLMADGKGNTQVAKSAKTVKQIVKENTLTYFNLIFVVLALLLIVSGAWNSLTFLPVIIANTLIGIIQEIQAKKVLDKLTIMNAPVSVVYRDGRPKKMRTEQLVLGDVVVLEGGTQIPADAEVISGEIAVNEALLTGEADEITKQPGDELMSGSFVVSGKCAARLTHVGADAYINKLTLKAKAVETDDRSEMVRAIDGIVKLAGIVIIPIGILLLYQSIGTAGSSFTSAVPSMVAAVIGMIPEGLYLLLSVTLAVSAMRLARKQVMLHDMKSIESLARVDVVCVDKTGTITDNAMLVADAVPVRQMNRAQMERAGDLVSRYLGALDDSNATSEAMIDYFGEMKSGDALETLPFSSRYKYSAVRFREGVFVLGAPEIVLKRHFNLYQDEVNHYAAKGYRVVVFGQAVNAGAIPQNGLDQCDVDPIFFVMLQNPIRENAAETFKYFASQGVAVKVISGDNPVTVSEVAKRAGIAGADHYVNAQTLNSKQDIDDAVKTTTVFGRVTPEQKREIVHALQAQGHTVAMTGDGVNDILAMKDSDCSIAMASGSEAAVQAAQVALLDSDFSHMPQIVSEGRRVINNIERSATLFLVKNIFSFLLSIFTIVSIIKYPLTPSQISLVSMFNIGIPAFFLAMEPNNRRIEGHFIQRVMLRAMPAALTDFFMIAAMVVFGQTFGVGNQDISVASTFLLAIVGFIILYNISKPLNPFRAIVIAGCIAGLVVLAVTMNSLFDIQFVSVKCVMLFVLFAVATVPCMQVLTKFFIFIDHLAAKRTGKKTIAYENFE</sequence>
<evidence type="ECO:0000256" key="2">
    <source>
        <dbReference type="ARBA" id="ARBA00022692"/>
    </source>
</evidence>
<dbReference type="Gene3D" id="3.40.1110.10">
    <property type="entry name" value="Calcium-transporting ATPase, cytoplasmic domain N"/>
    <property type="match status" value="1"/>
</dbReference>
<keyword evidence="3" id="KW-1278">Translocase</keyword>
<gene>
    <name evidence="8" type="ORF">FRC53_03810</name>
</gene>
<feature type="transmembrane region" description="Helical" evidence="6">
    <location>
        <begin position="621"/>
        <end position="641"/>
    </location>
</feature>
<keyword evidence="9" id="KW-1185">Reference proteome</keyword>
<dbReference type="PRINTS" id="PR00120">
    <property type="entry name" value="HATPASE"/>
</dbReference>
<dbReference type="Proteomes" id="UP000473648">
    <property type="component" value="Unassembled WGS sequence"/>
</dbReference>
<dbReference type="Gene3D" id="3.40.50.1000">
    <property type="entry name" value="HAD superfamily/HAD-like"/>
    <property type="match status" value="1"/>
</dbReference>
<dbReference type="GO" id="GO:0016887">
    <property type="term" value="F:ATP hydrolysis activity"/>
    <property type="evidence" value="ECO:0007669"/>
    <property type="project" value="InterPro"/>
</dbReference>
<dbReference type="GO" id="GO:0005524">
    <property type="term" value="F:ATP binding"/>
    <property type="evidence" value="ECO:0007669"/>
    <property type="project" value="InterPro"/>
</dbReference>
<feature type="transmembrane region" description="Helical" evidence="6">
    <location>
        <begin position="37"/>
        <end position="57"/>
    </location>
</feature>
<dbReference type="NCBIfam" id="TIGR01494">
    <property type="entry name" value="ATPase_P-type"/>
    <property type="match status" value="2"/>
</dbReference>
<dbReference type="Gene3D" id="2.70.150.10">
    <property type="entry name" value="Calcium-transporting ATPase, cytoplasmic transduction domain A"/>
    <property type="match status" value="1"/>
</dbReference>
<dbReference type="SFLD" id="SFLDG00002">
    <property type="entry name" value="C1.7:_P-type_atpase_like"/>
    <property type="match status" value="1"/>
</dbReference>
<dbReference type="SUPFAM" id="SSF81665">
    <property type="entry name" value="Calcium ATPase, transmembrane domain M"/>
    <property type="match status" value="1"/>
</dbReference>
<accession>A0A6L5GRS5</accession>
<keyword evidence="4 6" id="KW-1133">Transmembrane helix</keyword>
<comment type="caution">
    <text evidence="8">The sequence shown here is derived from an EMBL/GenBank/DDBJ whole genome shotgun (WGS) entry which is preliminary data.</text>
</comment>
<feature type="transmembrane region" description="Helical" evidence="6">
    <location>
        <begin position="63"/>
        <end position="81"/>
    </location>
</feature>
<comment type="subcellular location">
    <subcellularLocation>
        <location evidence="1">Membrane</location>
        <topology evidence="1">Multi-pass membrane protein</topology>
    </subcellularLocation>
</comment>
<feature type="transmembrane region" description="Helical" evidence="6">
    <location>
        <begin position="688"/>
        <end position="707"/>
    </location>
</feature>
<dbReference type="Gene3D" id="1.20.1110.10">
    <property type="entry name" value="Calcium-transporting ATPase, transmembrane domain"/>
    <property type="match status" value="1"/>
</dbReference>
<evidence type="ECO:0000313" key="8">
    <source>
        <dbReference type="EMBL" id="MQM72550.1"/>
    </source>
</evidence>
<dbReference type="PROSITE" id="PS00154">
    <property type="entry name" value="ATPASE_E1_E2"/>
    <property type="match status" value="1"/>
</dbReference>
<dbReference type="InterPro" id="IPR023299">
    <property type="entry name" value="ATPase_P-typ_cyto_dom_N"/>
</dbReference>
<organism evidence="8 9">
    <name type="scientific">Candidatus Pseudoramibacter fermentans</name>
    <dbReference type="NCBI Taxonomy" id="2594427"/>
    <lineage>
        <taxon>Bacteria</taxon>
        <taxon>Bacillati</taxon>
        <taxon>Bacillota</taxon>
        <taxon>Clostridia</taxon>
        <taxon>Eubacteriales</taxon>
        <taxon>Eubacteriaceae</taxon>
        <taxon>Pseudoramibacter</taxon>
    </lineage>
</organism>
<feature type="transmembrane region" description="Helical" evidence="6">
    <location>
        <begin position="714"/>
        <end position="737"/>
    </location>
</feature>
<dbReference type="SUPFAM" id="SSF81653">
    <property type="entry name" value="Calcium ATPase, transduction domain A"/>
    <property type="match status" value="1"/>
</dbReference>
<evidence type="ECO:0000313" key="9">
    <source>
        <dbReference type="Proteomes" id="UP000473648"/>
    </source>
</evidence>
<dbReference type="InterPro" id="IPR023298">
    <property type="entry name" value="ATPase_P-typ_TM_dom_sf"/>
</dbReference>
<dbReference type="SFLD" id="SFLDF00027">
    <property type="entry name" value="p-type_atpase"/>
    <property type="match status" value="1"/>
</dbReference>
<dbReference type="EMBL" id="VOGB01000004">
    <property type="protein sequence ID" value="MQM72550.1"/>
    <property type="molecule type" value="Genomic_DNA"/>
</dbReference>
<keyword evidence="2 6" id="KW-0812">Transmembrane</keyword>
<dbReference type="InterPro" id="IPR036412">
    <property type="entry name" value="HAD-like_sf"/>
</dbReference>
<keyword evidence="5 6" id="KW-0472">Membrane</keyword>
<evidence type="ECO:0000256" key="1">
    <source>
        <dbReference type="ARBA" id="ARBA00004141"/>
    </source>
</evidence>
<feature type="transmembrane region" description="Helical" evidence="6">
    <location>
        <begin position="245"/>
        <end position="270"/>
    </location>
</feature>
<dbReference type="InterPro" id="IPR044492">
    <property type="entry name" value="P_typ_ATPase_HD_dom"/>
</dbReference>
<dbReference type="InterPro" id="IPR008250">
    <property type="entry name" value="ATPase_P-typ_transduc_dom_A_sf"/>
</dbReference>
<evidence type="ECO:0000256" key="5">
    <source>
        <dbReference type="ARBA" id="ARBA00023136"/>
    </source>
</evidence>
<dbReference type="InterPro" id="IPR023214">
    <property type="entry name" value="HAD_sf"/>
</dbReference>
<name>A0A6L5GRS5_9FIRM</name>
<dbReference type="Pfam" id="PF00122">
    <property type="entry name" value="E1-E2_ATPase"/>
    <property type="match status" value="1"/>
</dbReference>
<dbReference type="InterPro" id="IPR059000">
    <property type="entry name" value="ATPase_P-type_domA"/>
</dbReference>
<reference evidence="8" key="1">
    <citation type="journal article" date="2020" name="Appl. Environ. Microbiol.">
        <title>Medium-Chain Fatty Acid Synthesis by 'Candidatus Weimeria bifida' gen. nov., sp. nov., and 'Candidatus Pseudoramibacter fermentans' sp. nov.</title>
        <authorList>
            <person name="Scarborough M.J."/>
            <person name="Myers K.S."/>
            <person name="Donohue T.J."/>
            <person name="Noguera D.R."/>
        </authorList>
    </citation>
    <scope>NUCLEOTIDE SEQUENCE</scope>
    <source>
        <strain evidence="8">EUB1.1</strain>
    </source>
</reference>
<feature type="domain" description="P-type ATPase A" evidence="7">
    <location>
        <begin position="94"/>
        <end position="187"/>
    </location>
</feature>
<dbReference type="SUPFAM" id="SSF56784">
    <property type="entry name" value="HAD-like"/>
    <property type="match status" value="1"/>
</dbReference>
<feature type="transmembrane region" description="Helical" evidence="6">
    <location>
        <begin position="662"/>
        <end position="682"/>
    </location>
</feature>
<dbReference type="GO" id="GO:0016020">
    <property type="term" value="C:membrane"/>
    <property type="evidence" value="ECO:0007669"/>
    <property type="project" value="UniProtKB-SubCell"/>
</dbReference>
<feature type="transmembrane region" description="Helical" evidence="6">
    <location>
        <begin position="593"/>
        <end position="615"/>
    </location>
</feature>
<dbReference type="PANTHER" id="PTHR42861">
    <property type="entry name" value="CALCIUM-TRANSPORTING ATPASE"/>
    <property type="match status" value="1"/>
</dbReference>
<evidence type="ECO:0000256" key="4">
    <source>
        <dbReference type="ARBA" id="ARBA00022989"/>
    </source>
</evidence>
<dbReference type="AlphaFoldDB" id="A0A6L5GRS5"/>
<feature type="transmembrane region" description="Helical" evidence="6">
    <location>
        <begin position="208"/>
        <end position="225"/>
    </location>
</feature>
<dbReference type="SFLD" id="SFLDS00003">
    <property type="entry name" value="Haloacid_Dehalogenase"/>
    <property type="match status" value="1"/>
</dbReference>